<keyword evidence="3" id="KW-0547">Nucleotide-binding</keyword>
<dbReference type="InterPro" id="IPR016102">
    <property type="entry name" value="Succinyl-CoA_synth-like"/>
</dbReference>
<comment type="caution">
    <text evidence="7">The sequence shown here is derived from an EMBL/GenBank/DDBJ whole genome shotgun (WGS) entry which is preliminary data.</text>
</comment>
<dbReference type="Pfam" id="PF19045">
    <property type="entry name" value="Ligase_CoA_2"/>
    <property type="match status" value="1"/>
</dbReference>
<dbReference type="PANTHER" id="PTHR43334">
    <property type="entry name" value="ACETATE--COA LIGASE [ADP-FORMING]"/>
    <property type="match status" value="1"/>
</dbReference>
<dbReference type="GO" id="GO:0006099">
    <property type="term" value="P:tricarboxylic acid cycle"/>
    <property type="evidence" value="ECO:0007669"/>
    <property type="project" value="UniProtKB-KW"/>
</dbReference>
<evidence type="ECO:0000256" key="5">
    <source>
        <dbReference type="ARBA" id="ARBA00060888"/>
    </source>
</evidence>
<dbReference type="Gene3D" id="3.40.50.720">
    <property type="entry name" value="NAD(P)-binding Rossmann-like Domain"/>
    <property type="match status" value="1"/>
</dbReference>
<evidence type="ECO:0000256" key="2">
    <source>
        <dbReference type="ARBA" id="ARBA00022598"/>
    </source>
</evidence>
<accession>A0A8B2NZ57</accession>
<keyword evidence="1" id="KW-0816">Tricarboxylic acid cycle</keyword>
<dbReference type="GO" id="GO:0043758">
    <property type="term" value="F:acetate-CoA ligase (ADP-forming) activity"/>
    <property type="evidence" value="ECO:0007669"/>
    <property type="project" value="InterPro"/>
</dbReference>
<name>A0A8B2NZ57_9HYPH</name>
<dbReference type="InterPro" id="IPR013815">
    <property type="entry name" value="ATP_grasp_subdomain_1"/>
</dbReference>
<dbReference type="GO" id="GO:0016747">
    <property type="term" value="F:acyltransferase activity, transferring groups other than amino-acyl groups"/>
    <property type="evidence" value="ECO:0007669"/>
    <property type="project" value="InterPro"/>
</dbReference>
<keyword evidence="7" id="KW-0808">Transferase</keyword>
<dbReference type="Gene3D" id="3.40.630.30">
    <property type="match status" value="1"/>
</dbReference>
<feature type="domain" description="N-acetyltransferase" evidence="6">
    <location>
        <begin position="736"/>
        <end position="892"/>
    </location>
</feature>
<dbReference type="SUPFAM" id="SSF56059">
    <property type="entry name" value="Glutathione synthetase ATP-binding domain-like"/>
    <property type="match status" value="1"/>
</dbReference>
<dbReference type="SMART" id="SM00881">
    <property type="entry name" value="CoA_binding"/>
    <property type="match status" value="1"/>
</dbReference>
<evidence type="ECO:0000256" key="3">
    <source>
        <dbReference type="ARBA" id="ARBA00022741"/>
    </source>
</evidence>
<keyword evidence="8" id="KW-1185">Reference proteome</keyword>
<dbReference type="InterPro" id="IPR000182">
    <property type="entry name" value="GNAT_dom"/>
</dbReference>
<dbReference type="Pfam" id="PF13549">
    <property type="entry name" value="ATP-grasp_5"/>
    <property type="match status" value="1"/>
</dbReference>
<proteinExistence type="inferred from homology"/>
<reference evidence="7 8" key="1">
    <citation type="submission" date="2018-05" db="EMBL/GenBank/DDBJ databases">
        <title>Acuticoccus sediminis sp. nov., isolated from deep-sea sediment of Indian Ocean.</title>
        <authorList>
            <person name="Liu X."/>
            <person name="Lai Q."/>
            <person name="Du Y."/>
            <person name="Sun F."/>
            <person name="Zhang X."/>
            <person name="Wang S."/>
            <person name="Shao Z."/>
        </authorList>
    </citation>
    <scope>NUCLEOTIDE SEQUENCE [LARGE SCALE GENOMIC DNA]</scope>
    <source>
        <strain evidence="7 8">PTG4-2</strain>
    </source>
</reference>
<dbReference type="Pfam" id="PF13607">
    <property type="entry name" value="Succ_CoA_lig"/>
    <property type="match status" value="1"/>
</dbReference>
<evidence type="ECO:0000256" key="4">
    <source>
        <dbReference type="ARBA" id="ARBA00022840"/>
    </source>
</evidence>
<dbReference type="RefSeq" id="WP_111341156.1">
    <property type="nucleotide sequence ID" value="NZ_QHHQ01000001.1"/>
</dbReference>
<dbReference type="AlphaFoldDB" id="A0A8B2NZ57"/>
<organism evidence="7 8">
    <name type="scientific">Acuticoccus sediminis</name>
    <dbReference type="NCBI Taxonomy" id="2184697"/>
    <lineage>
        <taxon>Bacteria</taxon>
        <taxon>Pseudomonadati</taxon>
        <taxon>Pseudomonadota</taxon>
        <taxon>Alphaproteobacteria</taxon>
        <taxon>Hyphomicrobiales</taxon>
        <taxon>Amorphaceae</taxon>
        <taxon>Acuticoccus</taxon>
    </lineage>
</organism>
<gene>
    <name evidence="7" type="ORF">DLJ53_00135</name>
</gene>
<dbReference type="OrthoDB" id="9807426at2"/>
<dbReference type="Gene3D" id="3.30.470.20">
    <property type="entry name" value="ATP-grasp fold, B domain"/>
    <property type="match status" value="1"/>
</dbReference>
<dbReference type="Proteomes" id="UP000249590">
    <property type="component" value="Unassembled WGS sequence"/>
</dbReference>
<protein>
    <submittedName>
        <fullName evidence="7">GNAT family N-acetyltransferase</fullName>
    </submittedName>
</protein>
<dbReference type="SUPFAM" id="SSF55729">
    <property type="entry name" value="Acyl-CoA N-acyltransferases (Nat)"/>
    <property type="match status" value="1"/>
</dbReference>
<dbReference type="SUPFAM" id="SSF52210">
    <property type="entry name" value="Succinyl-CoA synthetase domains"/>
    <property type="match status" value="2"/>
</dbReference>
<dbReference type="PROSITE" id="PS51186">
    <property type="entry name" value="GNAT"/>
    <property type="match status" value="1"/>
</dbReference>
<dbReference type="SUPFAM" id="SSF51735">
    <property type="entry name" value="NAD(P)-binding Rossmann-fold domains"/>
    <property type="match status" value="1"/>
</dbReference>
<dbReference type="EMBL" id="QHHQ01000001">
    <property type="protein sequence ID" value="RAI02984.1"/>
    <property type="molecule type" value="Genomic_DNA"/>
</dbReference>
<dbReference type="InterPro" id="IPR036291">
    <property type="entry name" value="NAD(P)-bd_dom_sf"/>
</dbReference>
<dbReference type="FunFam" id="3.30.1490.20:FF:000020">
    <property type="entry name" value="Protein lysine acetyltransferase"/>
    <property type="match status" value="1"/>
</dbReference>
<dbReference type="CDD" id="cd04301">
    <property type="entry name" value="NAT_SF"/>
    <property type="match status" value="1"/>
</dbReference>
<sequence>MTVRNLEYLLEPRSVVLIGASNRRGSLGGVVLRRLTGAGFRGSIGLVNPKYKAIGDQPCYPSVMDLPFVPDLGVIVAPATAVPGLIHELGEKGARAAVVITAGVTGALRQEMLDAAKPFTLRIMGPNCVGLQVPHMGLDASFAHLTAGRGHVALLSQSGAIITAMLDWAEARGIGFSTVASLGDMADIDTGDMLDQMAADRQTRAILMYLEGVTNAKKFMSAARSAARAKPVIVIKAGRSASASKAAASHTGALAGADDVYEAAFDRAGVLRVDDLQELFDAAEALARHRPLKGDRLAILTNGGGAGVLAVDALAKTSGRLAELSPGTMTTLDASLPSTWSHGDPVDIIGDAGPDRYEAALESLLAEPEADAILVINCPTGLASSSEAAEAVVATIGRANPKGKPVLATWLGGATATQAAQVLERAGIATHATPRQAIDAFDTLVRHRKSQIHLMRTPASLPPGPEPDREAAQWAIDSALKEGREILSEVEAKAVLAAYGVPVNETRIARTPDEAAALAEQMAEHPLLAIKILSRDITHKSDVGGVQLNLSGPDQVREAAAAMLDRVRKRRPDAHIDGVVVQPMVKRPNAHELLLGISDDATFGPVMLFGAGGTAVEVVKDKALALPPLDLLLAEDMIDRTRIGKLLAGYRDKPAADRQAIALALVHLSQLVADMPQIRELDINPLLADATGVVAVDARIRVAPAERVAPGGNPRLAIRPYPSEWDKPEKVPYGTIQIRPIRPEDEALYPDFLAKVSKEDIRRRFFRLFSTLTHEEIARLTQIDYARAMAFIGLDDDGAMLGVARFAADADYRTAEFAVLVRSDLKGQGIGRALMVRLIEYAASEGIEEMYGDVLSSNRFMLDFVRELGFVDTADPEDMTVRKARLEPLKWAASHR</sequence>
<evidence type="ECO:0000313" key="8">
    <source>
        <dbReference type="Proteomes" id="UP000249590"/>
    </source>
</evidence>
<comment type="similarity">
    <text evidence="5">In the N-terminal section; belongs to the acetate CoA ligase alpha subunit family.</text>
</comment>
<dbReference type="InterPro" id="IPR003781">
    <property type="entry name" value="CoA-bd"/>
</dbReference>
<evidence type="ECO:0000259" key="6">
    <source>
        <dbReference type="PROSITE" id="PS51186"/>
    </source>
</evidence>
<dbReference type="InterPro" id="IPR016181">
    <property type="entry name" value="Acyl_CoA_acyltransferase"/>
</dbReference>
<dbReference type="InterPro" id="IPR051538">
    <property type="entry name" value="Acyl-CoA_Synth/Transferase"/>
</dbReference>
<keyword evidence="2" id="KW-0436">Ligase</keyword>
<dbReference type="Pfam" id="PF00583">
    <property type="entry name" value="Acetyltransf_1"/>
    <property type="match status" value="1"/>
</dbReference>
<dbReference type="GO" id="GO:0005524">
    <property type="term" value="F:ATP binding"/>
    <property type="evidence" value="ECO:0007669"/>
    <property type="project" value="UniProtKB-KW"/>
</dbReference>
<evidence type="ECO:0000313" key="7">
    <source>
        <dbReference type="EMBL" id="RAI02984.1"/>
    </source>
</evidence>
<dbReference type="Gene3D" id="3.30.1490.20">
    <property type="entry name" value="ATP-grasp fold, A domain"/>
    <property type="match status" value="1"/>
</dbReference>
<dbReference type="InterPro" id="IPR043938">
    <property type="entry name" value="Ligase_CoA_dom"/>
</dbReference>
<keyword evidence="4" id="KW-0067">ATP-binding</keyword>
<dbReference type="InterPro" id="IPR032875">
    <property type="entry name" value="Succ_CoA_lig_flav_dom"/>
</dbReference>
<evidence type="ECO:0000256" key="1">
    <source>
        <dbReference type="ARBA" id="ARBA00022532"/>
    </source>
</evidence>
<dbReference type="Pfam" id="PF13380">
    <property type="entry name" value="CoA_binding_2"/>
    <property type="match status" value="1"/>
</dbReference>
<dbReference type="Gene3D" id="3.40.50.261">
    <property type="entry name" value="Succinyl-CoA synthetase domains"/>
    <property type="match status" value="2"/>
</dbReference>
<dbReference type="PANTHER" id="PTHR43334:SF1">
    <property type="entry name" value="3-HYDROXYPROPIONATE--COA LIGASE [ADP-FORMING]"/>
    <property type="match status" value="1"/>
</dbReference>